<dbReference type="InterPro" id="IPR020630">
    <property type="entry name" value="THF_DH/CycHdrlase_cat_dom"/>
</dbReference>
<evidence type="ECO:0000313" key="11">
    <source>
        <dbReference type="Proteomes" id="UP000195607"/>
    </source>
</evidence>
<comment type="catalytic activity">
    <reaction evidence="7">
        <text>(6R)-5,10-methylene-5,6,7,8-tetrahydrofolate + NADP(+) = (6R)-5,10-methenyltetrahydrofolate + NADPH</text>
        <dbReference type="Rhea" id="RHEA:22812"/>
        <dbReference type="ChEBI" id="CHEBI:15636"/>
        <dbReference type="ChEBI" id="CHEBI:57455"/>
        <dbReference type="ChEBI" id="CHEBI:57783"/>
        <dbReference type="ChEBI" id="CHEBI:58349"/>
        <dbReference type="EC" id="1.5.1.5"/>
    </reaction>
</comment>
<keyword evidence="7" id="KW-0658">Purine biosynthesis</keyword>
<name>A0A1N5TVL6_9ARCH</name>
<dbReference type="SUPFAM" id="SSF51735">
    <property type="entry name" value="NAD(P)-binding Rossmann-fold domains"/>
    <property type="match status" value="1"/>
</dbReference>
<keyword evidence="7" id="KW-0368">Histidine biosynthesis</keyword>
<dbReference type="GO" id="GO:0005829">
    <property type="term" value="C:cytosol"/>
    <property type="evidence" value="ECO:0007669"/>
    <property type="project" value="TreeGrafter"/>
</dbReference>
<dbReference type="InterPro" id="IPR000672">
    <property type="entry name" value="THF_DH/CycHdrlase"/>
</dbReference>
<comment type="similarity">
    <text evidence="7">Belongs to the tetrahydrofolate dehydrogenase/cyclohydrolase family.</text>
</comment>
<comment type="pathway">
    <text evidence="1 7">One-carbon metabolism; tetrahydrofolate interconversion.</text>
</comment>
<dbReference type="GO" id="GO:0035999">
    <property type="term" value="P:tetrahydrofolate interconversion"/>
    <property type="evidence" value="ECO:0007669"/>
    <property type="project" value="UniProtKB-UniRule"/>
</dbReference>
<feature type="domain" description="Tetrahydrofolate dehydrogenase/cyclohydrolase NAD(P)-binding" evidence="9">
    <location>
        <begin position="140"/>
        <end position="277"/>
    </location>
</feature>
<dbReference type="InterPro" id="IPR020631">
    <property type="entry name" value="THF_DH/CycHdrlase_NAD-bd_dom"/>
</dbReference>
<keyword evidence="5 7" id="KW-0560">Oxidoreductase</keyword>
<comment type="function">
    <text evidence="7">Catalyzes the oxidation of 5,10-methylenetetrahydrofolate to 5,10-methenyltetrahydrofolate and then the hydrolysis of 5,10-methenyltetrahydrofolate to 10-formyltetrahydrofolate.</text>
</comment>
<keyword evidence="7" id="KW-0486">Methionine biosynthesis</keyword>
<keyword evidence="7" id="KW-0028">Amino-acid biosynthesis</keyword>
<dbReference type="GeneID" id="41587987"/>
<evidence type="ECO:0000313" key="10">
    <source>
        <dbReference type="EMBL" id="SIM52564.1"/>
    </source>
</evidence>
<gene>
    <name evidence="7" type="primary">folD</name>
    <name evidence="10" type="ORF">CSP5_0709</name>
</gene>
<dbReference type="GO" id="GO:0004488">
    <property type="term" value="F:methylenetetrahydrofolate dehydrogenase (NADP+) activity"/>
    <property type="evidence" value="ECO:0007669"/>
    <property type="project" value="UniProtKB-UniRule"/>
</dbReference>
<keyword evidence="6 7" id="KW-0511">Multifunctional enzyme</keyword>
<dbReference type="GO" id="GO:0004477">
    <property type="term" value="F:methenyltetrahydrofolate cyclohydrolase activity"/>
    <property type="evidence" value="ECO:0007669"/>
    <property type="project" value="UniProtKB-UniRule"/>
</dbReference>
<reference evidence="10 11" key="1">
    <citation type="submission" date="2016-04" db="EMBL/GenBank/DDBJ databases">
        <authorList>
            <person name="Evans L.H."/>
            <person name="Alamgir A."/>
            <person name="Owens N."/>
            <person name="Weber N.D."/>
            <person name="Virtaneva K."/>
            <person name="Barbian K."/>
            <person name="Babar A."/>
            <person name="Rosenke K."/>
        </authorList>
    </citation>
    <scope>NUCLEOTIDE SEQUENCE [LARGE SCALE GENOMIC DNA]</scope>
    <source>
        <strain evidence="11">S5(T) (JCM 30642 \VKM B-2941)</strain>
    </source>
</reference>
<evidence type="ECO:0000259" key="9">
    <source>
        <dbReference type="Pfam" id="PF02882"/>
    </source>
</evidence>
<dbReference type="GO" id="GO:0000105">
    <property type="term" value="P:L-histidine biosynthetic process"/>
    <property type="evidence" value="ECO:0007669"/>
    <property type="project" value="UniProtKB-KW"/>
</dbReference>
<sequence>MKTEIFSGKAFSSNIDRETEKLVERFVSIQGRKPKLLIIDPTQSEETKVYGRSKIRKADRLGIETFPLFLTSPDSNGNPLEIMENIISEVNPDGIIVERPYPFWLDSFYIEQIIPEYLDIEGISIKSQGKNMIGYPYILPATADAAMRIILSLGEDHSKNVCIINRSTIVGRPLAMALLNKDFTVTMCHSKTRDLKSITRASDIVVSAIGKPGYITADFISEGASLIDIGTTEVKGNIVGDIDYNSVLGKAAFVTPVPGGVGPVTTSVLFSNMMKASIDRIEERLNF</sequence>
<dbReference type="PRINTS" id="PR00085">
    <property type="entry name" value="THFDHDRGNASE"/>
</dbReference>
<organism evidence="10 11">
    <name type="scientific">Cuniculiplasma divulgatum</name>
    <dbReference type="NCBI Taxonomy" id="1673428"/>
    <lineage>
        <taxon>Archaea</taxon>
        <taxon>Methanobacteriati</taxon>
        <taxon>Thermoplasmatota</taxon>
        <taxon>Thermoplasmata</taxon>
        <taxon>Thermoplasmatales</taxon>
        <taxon>Cuniculiplasmataceae</taxon>
        <taxon>Cuniculiplasma</taxon>
    </lineage>
</organism>
<dbReference type="Pfam" id="PF02882">
    <property type="entry name" value="THF_DHG_CYH_C"/>
    <property type="match status" value="1"/>
</dbReference>
<dbReference type="Proteomes" id="UP000195607">
    <property type="component" value="Chromosome I"/>
</dbReference>
<dbReference type="AlphaFoldDB" id="A0A1N5TVL6"/>
<dbReference type="InterPro" id="IPR036291">
    <property type="entry name" value="NAD(P)-bd_dom_sf"/>
</dbReference>
<dbReference type="EMBL" id="LT671858">
    <property type="protein sequence ID" value="SIM52564.1"/>
    <property type="molecule type" value="Genomic_DNA"/>
</dbReference>
<dbReference type="Pfam" id="PF00763">
    <property type="entry name" value="THF_DHG_CYH"/>
    <property type="match status" value="1"/>
</dbReference>
<evidence type="ECO:0000256" key="7">
    <source>
        <dbReference type="HAMAP-Rule" id="MF_01576"/>
    </source>
</evidence>
<dbReference type="PANTHER" id="PTHR48099:SF5">
    <property type="entry name" value="C-1-TETRAHYDROFOLATE SYNTHASE, CYTOPLASMIC"/>
    <property type="match status" value="1"/>
</dbReference>
<dbReference type="EC" id="1.5.1.5" evidence="7"/>
<dbReference type="Gene3D" id="3.40.50.10860">
    <property type="entry name" value="Leucine Dehydrogenase, chain A, domain 1"/>
    <property type="match status" value="1"/>
</dbReference>
<dbReference type="InterPro" id="IPR046346">
    <property type="entry name" value="Aminoacid_DH-like_N_sf"/>
</dbReference>
<comment type="catalytic activity">
    <reaction evidence="7">
        <text>(6R)-5,10-methenyltetrahydrofolate + H2O = (6R)-10-formyltetrahydrofolate + H(+)</text>
        <dbReference type="Rhea" id="RHEA:23700"/>
        <dbReference type="ChEBI" id="CHEBI:15377"/>
        <dbReference type="ChEBI" id="CHEBI:15378"/>
        <dbReference type="ChEBI" id="CHEBI:57455"/>
        <dbReference type="ChEBI" id="CHEBI:195366"/>
        <dbReference type="EC" id="3.5.4.9"/>
    </reaction>
</comment>
<evidence type="ECO:0000259" key="8">
    <source>
        <dbReference type="Pfam" id="PF00763"/>
    </source>
</evidence>
<accession>A0A1N5TVL6</accession>
<keyword evidence="2 7" id="KW-0554">One-carbon metabolism</keyword>
<dbReference type="Gene3D" id="3.40.50.720">
    <property type="entry name" value="NAD(P)-binding Rossmann-like Domain"/>
    <property type="match status" value="1"/>
</dbReference>
<dbReference type="HAMAP" id="MF_01576">
    <property type="entry name" value="THF_DHG_CYH"/>
    <property type="match status" value="1"/>
</dbReference>
<feature type="binding site" evidence="7">
    <location>
        <position position="231"/>
    </location>
    <ligand>
        <name>NADP(+)</name>
        <dbReference type="ChEBI" id="CHEBI:58349"/>
    </ligand>
</feature>
<dbReference type="EC" id="3.5.4.9" evidence="7"/>
<protein>
    <recommendedName>
        <fullName evidence="7">Bifunctional protein FolD</fullName>
    </recommendedName>
    <domain>
        <recommendedName>
            <fullName evidence="7">Methylenetetrahydrofolate dehydrogenase</fullName>
            <ecNumber evidence="7">1.5.1.5</ecNumber>
        </recommendedName>
    </domain>
    <domain>
        <recommendedName>
            <fullName evidence="7">Methenyltetrahydrofolate cyclohydrolase</fullName>
            <ecNumber evidence="7">3.5.4.9</ecNumber>
        </recommendedName>
    </domain>
</protein>
<dbReference type="CDD" id="cd01080">
    <property type="entry name" value="NAD_bind_m-THF_DH_Cyclohyd"/>
    <property type="match status" value="1"/>
</dbReference>
<evidence type="ECO:0000256" key="3">
    <source>
        <dbReference type="ARBA" id="ARBA00022801"/>
    </source>
</evidence>
<comment type="caution">
    <text evidence="7">Lacks conserved residue(s) required for the propagation of feature annotation.</text>
</comment>
<feature type="binding site" evidence="7">
    <location>
        <begin position="165"/>
        <end position="167"/>
    </location>
    <ligand>
        <name>NADP(+)</name>
        <dbReference type="ChEBI" id="CHEBI:58349"/>
    </ligand>
</feature>
<dbReference type="SUPFAM" id="SSF53223">
    <property type="entry name" value="Aminoacid dehydrogenase-like, N-terminal domain"/>
    <property type="match status" value="1"/>
</dbReference>
<feature type="domain" description="Tetrahydrofolate dehydrogenase/cyclohydrolase catalytic" evidence="8">
    <location>
        <begin position="7"/>
        <end position="120"/>
    </location>
</feature>
<keyword evidence="3 7" id="KW-0378">Hydrolase</keyword>
<dbReference type="GO" id="GO:0006164">
    <property type="term" value="P:purine nucleotide biosynthetic process"/>
    <property type="evidence" value="ECO:0007669"/>
    <property type="project" value="UniProtKB-KW"/>
</dbReference>
<proteinExistence type="inferred from homology"/>
<dbReference type="PANTHER" id="PTHR48099">
    <property type="entry name" value="C-1-TETRAHYDROFOLATE SYNTHASE, CYTOPLASMIC-RELATED"/>
    <property type="match status" value="1"/>
</dbReference>
<dbReference type="GO" id="GO:0009086">
    <property type="term" value="P:methionine biosynthetic process"/>
    <property type="evidence" value="ECO:0007669"/>
    <property type="project" value="UniProtKB-KW"/>
</dbReference>
<dbReference type="UniPathway" id="UPA00193"/>
<keyword evidence="4 7" id="KW-0521">NADP</keyword>
<dbReference type="RefSeq" id="WP_148689625.1">
    <property type="nucleotide sequence ID" value="NZ_LT671858.1"/>
</dbReference>
<evidence type="ECO:0000256" key="5">
    <source>
        <dbReference type="ARBA" id="ARBA00023002"/>
    </source>
</evidence>
<evidence type="ECO:0000256" key="6">
    <source>
        <dbReference type="ARBA" id="ARBA00023268"/>
    </source>
</evidence>
<comment type="subunit">
    <text evidence="7">Homodimer.</text>
</comment>
<evidence type="ECO:0000256" key="1">
    <source>
        <dbReference type="ARBA" id="ARBA00004777"/>
    </source>
</evidence>
<evidence type="ECO:0000256" key="2">
    <source>
        <dbReference type="ARBA" id="ARBA00022563"/>
    </source>
</evidence>
<evidence type="ECO:0000256" key="4">
    <source>
        <dbReference type="ARBA" id="ARBA00022857"/>
    </source>
</evidence>